<evidence type="ECO:0000256" key="4">
    <source>
        <dbReference type="ARBA" id="ARBA00022989"/>
    </source>
</evidence>
<dbReference type="STRING" id="443610.VE25_11820"/>
<evidence type="ECO:0000256" key="3">
    <source>
        <dbReference type="ARBA" id="ARBA00022692"/>
    </source>
</evidence>
<dbReference type="CDD" id="cd06261">
    <property type="entry name" value="TM_PBP2"/>
    <property type="match status" value="1"/>
</dbReference>
<keyword evidence="2 6" id="KW-0813">Transport</keyword>
<dbReference type="Gene3D" id="1.10.3720.10">
    <property type="entry name" value="MetI-like"/>
    <property type="match status" value="1"/>
</dbReference>
<evidence type="ECO:0000256" key="2">
    <source>
        <dbReference type="ARBA" id="ARBA00022448"/>
    </source>
</evidence>
<evidence type="ECO:0000259" key="7">
    <source>
        <dbReference type="PROSITE" id="PS50928"/>
    </source>
</evidence>
<keyword evidence="5 6" id="KW-0472">Membrane</keyword>
<dbReference type="PANTHER" id="PTHR30043:SF9">
    <property type="entry name" value="PHOSPHONATES TRANSPORT SYSTEM PERMEASE PROTEIN"/>
    <property type="match status" value="1"/>
</dbReference>
<dbReference type="RefSeq" id="WP_046108837.1">
    <property type="nucleotide sequence ID" value="NZ_JZEX01000110.1"/>
</dbReference>
<gene>
    <name evidence="8" type="ORF">VE25_11820</name>
</gene>
<evidence type="ECO:0000313" key="9">
    <source>
        <dbReference type="Proteomes" id="UP000033632"/>
    </source>
</evidence>
<evidence type="ECO:0000256" key="5">
    <source>
        <dbReference type="ARBA" id="ARBA00023136"/>
    </source>
</evidence>
<protein>
    <submittedName>
        <fullName evidence="8">Phosphonate ABC transporter permease</fullName>
    </submittedName>
</protein>
<keyword evidence="9" id="KW-1185">Reference proteome</keyword>
<dbReference type="SUPFAM" id="SSF161098">
    <property type="entry name" value="MetI-like"/>
    <property type="match status" value="1"/>
</dbReference>
<dbReference type="EMBL" id="JZEX01000110">
    <property type="protein sequence ID" value="KKB11579.1"/>
    <property type="molecule type" value="Genomic_DNA"/>
</dbReference>
<dbReference type="Proteomes" id="UP000033632">
    <property type="component" value="Unassembled WGS sequence"/>
</dbReference>
<dbReference type="OrthoDB" id="7820570at2"/>
<comment type="caution">
    <text evidence="8">The sequence shown here is derived from an EMBL/GenBank/DDBJ whole genome shotgun (WGS) entry which is preliminary data.</text>
</comment>
<feature type="transmembrane region" description="Helical" evidence="6">
    <location>
        <begin position="61"/>
        <end position="83"/>
    </location>
</feature>
<dbReference type="GO" id="GO:0015416">
    <property type="term" value="F:ABC-type phosphonate transporter activity"/>
    <property type="evidence" value="ECO:0007669"/>
    <property type="project" value="InterPro"/>
</dbReference>
<feature type="transmembrane region" description="Helical" evidence="6">
    <location>
        <begin position="251"/>
        <end position="268"/>
    </location>
</feature>
<dbReference type="InterPro" id="IPR005769">
    <property type="entry name" value="PhnE/PtxC"/>
</dbReference>
<feature type="transmembrane region" description="Helical" evidence="6">
    <location>
        <begin position="219"/>
        <end position="239"/>
    </location>
</feature>
<dbReference type="PANTHER" id="PTHR30043">
    <property type="entry name" value="PHOSPHONATES TRANSPORT SYSTEM PERMEASE PROTEIN"/>
    <property type="match status" value="1"/>
</dbReference>
<dbReference type="InterPro" id="IPR000515">
    <property type="entry name" value="MetI-like"/>
</dbReference>
<keyword evidence="3 6" id="KW-0812">Transmembrane</keyword>
<feature type="transmembrane region" description="Helical" evidence="6">
    <location>
        <begin position="90"/>
        <end position="112"/>
    </location>
</feature>
<comment type="subcellular location">
    <subcellularLocation>
        <location evidence="1 6">Cell membrane</location>
        <topology evidence="1 6">Multi-pass membrane protein</topology>
    </subcellularLocation>
</comment>
<feature type="transmembrane region" description="Helical" evidence="6">
    <location>
        <begin position="138"/>
        <end position="161"/>
    </location>
</feature>
<dbReference type="PROSITE" id="PS50928">
    <property type="entry name" value="ABC_TM1"/>
    <property type="match status" value="1"/>
</dbReference>
<feature type="transmembrane region" description="Helical" evidence="6">
    <location>
        <begin position="32"/>
        <end position="49"/>
    </location>
</feature>
<dbReference type="InterPro" id="IPR035906">
    <property type="entry name" value="MetI-like_sf"/>
</dbReference>
<dbReference type="PATRIC" id="fig|443610.3.peg.572"/>
<name>A0A0F5FRT5_9HYPH</name>
<evidence type="ECO:0000256" key="6">
    <source>
        <dbReference type="RuleBase" id="RU363032"/>
    </source>
</evidence>
<feature type="domain" description="ABC transmembrane type-1" evidence="7">
    <location>
        <begin position="86"/>
        <end position="269"/>
    </location>
</feature>
<evidence type="ECO:0000313" key="8">
    <source>
        <dbReference type="EMBL" id="KKB11579.1"/>
    </source>
</evidence>
<evidence type="ECO:0000256" key="1">
    <source>
        <dbReference type="ARBA" id="ARBA00004651"/>
    </source>
</evidence>
<sequence length="284" mass="31133">MSHTITHGEIARLKRTHPQLFARPLAQRWREWALWLCFAAILGFGLWWIEASPLRIWNGLGKLGTLVVLMIPPVDGGAFLDYCRAMAETLAMAFLGTVIAAVLAVPLGFLGAKNMVPNWLFHFGLRRVFDTFRGIDGLVWALIFVSAVGLGPFAGVLAIAVGDVMVFSKLFAEAIENVDRKQIEGVRAAGGSGAQTMRLGVFPQVFPVMMSHVLYFFESNVRSASILGIVGAGGIGLALSDRIRINNWDEAAFIILMILVTVAVIDNVSRRIRMRIITTDTGHK</sequence>
<dbReference type="AlphaFoldDB" id="A0A0F5FRT5"/>
<proteinExistence type="inferred from homology"/>
<reference evidence="8 9" key="1">
    <citation type="submission" date="2015-03" db="EMBL/GenBank/DDBJ databases">
        <authorList>
            <person name="Hassan Y.I."/>
            <person name="Lepp D."/>
            <person name="Li X.-Z."/>
            <person name="Zhou T."/>
        </authorList>
    </citation>
    <scope>NUCLEOTIDE SEQUENCE [LARGE SCALE GENOMIC DNA]</scope>
    <source>
        <strain evidence="8 9">BD-c194</strain>
    </source>
</reference>
<organism evidence="8 9">
    <name type="scientific">Devosia geojensis</name>
    <dbReference type="NCBI Taxonomy" id="443610"/>
    <lineage>
        <taxon>Bacteria</taxon>
        <taxon>Pseudomonadati</taxon>
        <taxon>Pseudomonadota</taxon>
        <taxon>Alphaproteobacteria</taxon>
        <taxon>Hyphomicrobiales</taxon>
        <taxon>Devosiaceae</taxon>
        <taxon>Devosia</taxon>
    </lineage>
</organism>
<accession>A0A0F5FRT5</accession>
<dbReference type="GO" id="GO:0005886">
    <property type="term" value="C:plasma membrane"/>
    <property type="evidence" value="ECO:0007669"/>
    <property type="project" value="UniProtKB-SubCell"/>
</dbReference>
<dbReference type="NCBIfam" id="TIGR01097">
    <property type="entry name" value="PhnE"/>
    <property type="match status" value="1"/>
</dbReference>
<keyword evidence="4 6" id="KW-1133">Transmembrane helix</keyword>
<dbReference type="Pfam" id="PF00528">
    <property type="entry name" value="BPD_transp_1"/>
    <property type="match status" value="1"/>
</dbReference>
<comment type="similarity">
    <text evidence="6">Belongs to the binding-protein-dependent transport system permease family.</text>
</comment>